<dbReference type="RefSeq" id="WP_270683681.1">
    <property type="nucleotide sequence ID" value="NZ_JAQFWQ010000007.1"/>
</dbReference>
<evidence type="ECO:0000256" key="2">
    <source>
        <dbReference type="ARBA" id="ARBA00022475"/>
    </source>
</evidence>
<evidence type="ECO:0000256" key="6">
    <source>
        <dbReference type="SAM" id="Phobius"/>
    </source>
</evidence>
<protein>
    <submittedName>
        <fullName evidence="7">LysE family transporter</fullName>
    </submittedName>
</protein>
<evidence type="ECO:0000256" key="5">
    <source>
        <dbReference type="ARBA" id="ARBA00023136"/>
    </source>
</evidence>
<dbReference type="Pfam" id="PF01810">
    <property type="entry name" value="LysE"/>
    <property type="match status" value="1"/>
</dbReference>
<evidence type="ECO:0000256" key="4">
    <source>
        <dbReference type="ARBA" id="ARBA00022989"/>
    </source>
</evidence>
<name>A0ABT4TYK4_9ACTN</name>
<evidence type="ECO:0000256" key="3">
    <source>
        <dbReference type="ARBA" id="ARBA00022692"/>
    </source>
</evidence>
<proteinExistence type="predicted"/>
<keyword evidence="5 6" id="KW-0472">Membrane</keyword>
<organism evidence="7 8">
    <name type="scientific">Nocardiopsis endophytica</name>
    <dbReference type="NCBI Taxonomy" id="3018445"/>
    <lineage>
        <taxon>Bacteria</taxon>
        <taxon>Bacillati</taxon>
        <taxon>Actinomycetota</taxon>
        <taxon>Actinomycetes</taxon>
        <taxon>Streptosporangiales</taxon>
        <taxon>Nocardiopsidaceae</taxon>
        <taxon>Nocardiopsis</taxon>
    </lineage>
</organism>
<dbReference type="PANTHER" id="PTHR30086">
    <property type="entry name" value="ARGININE EXPORTER PROTEIN ARGO"/>
    <property type="match status" value="1"/>
</dbReference>
<gene>
    <name evidence="7" type="ORF">O4J56_03910</name>
</gene>
<comment type="subcellular location">
    <subcellularLocation>
        <location evidence="1">Cell membrane</location>
        <topology evidence="1">Multi-pass membrane protein</topology>
    </subcellularLocation>
</comment>
<evidence type="ECO:0000313" key="8">
    <source>
        <dbReference type="Proteomes" id="UP001527866"/>
    </source>
</evidence>
<dbReference type="InterPro" id="IPR001123">
    <property type="entry name" value="LeuE-type"/>
</dbReference>
<keyword evidence="2" id="KW-1003">Cell membrane</keyword>
<accession>A0ABT4TYK4</accession>
<keyword evidence="4 6" id="KW-1133">Transmembrane helix</keyword>
<keyword evidence="3 6" id="KW-0812">Transmembrane</keyword>
<feature type="transmembrane region" description="Helical" evidence="6">
    <location>
        <begin position="49"/>
        <end position="70"/>
    </location>
</feature>
<reference evidence="7 8" key="1">
    <citation type="submission" date="2023-01" db="EMBL/GenBank/DDBJ databases">
        <title>Draft genome sequence of Nocardiopsis sp. RSe5-2 isolated from halophytes.</title>
        <authorList>
            <person name="Duangmal K."/>
            <person name="Chantavorakit T."/>
        </authorList>
    </citation>
    <scope>NUCLEOTIDE SEQUENCE [LARGE SCALE GENOMIC DNA]</scope>
    <source>
        <strain evidence="7 8">RSe5-2</strain>
    </source>
</reference>
<comment type="caution">
    <text evidence="7">The sequence shown here is derived from an EMBL/GenBank/DDBJ whole genome shotgun (WGS) entry which is preliminary data.</text>
</comment>
<dbReference type="Proteomes" id="UP001527866">
    <property type="component" value="Unassembled WGS sequence"/>
</dbReference>
<evidence type="ECO:0000256" key="1">
    <source>
        <dbReference type="ARBA" id="ARBA00004651"/>
    </source>
</evidence>
<dbReference type="EMBL" id="JAQFWQ010000007">
    <property type="protein sequence ID" value="MDA2809776.1"/>
    <property type="molecule type" value="Genomic_DNA"/>
</dbReference>
<evidence type="ECO:0000313" key="7">
    <source>
        <dbReference type="EMBL" id="MDA2809776.1"/>
    </source>
</evidence>
<keyword evidence="8" id="KW-1185">Reference proteome</keyword>
<dbReference type="PANTHER" id="PTHR30086:SF20">
    <property type="entry name" value="ARGININE EXPORTER PROTEIN ARGO-RELATED"/>
    <property type="match status" value="1"/>
</dbReference>
<sequence>MPPRSWWPGLRPGLVTNAADPEAAVFAVSFLPQFVPSGAPVLPFLLVPAVLWTLVDLAWYGPAAWAVGLVRRAFARSAVRRWMEAVSGTVLVGPGVRVAAAAR</sequence>